<proteinExistence type="predicted"/>
<comment type="caution">
    <text evidence="1">The sequence shown here is derived from an EMBL/GenBank/DDBJ whole genome shotgun (WGS) entry which is preliminary data.</text>
</comment>
<reference evidence="1" key="1">
    <citation type="submission" date="2024-09" db="EMBL/GenBank/DDBJ databases">
        <title>Black Yeasts Isolated from many extreme environments.</title>
        <authorList>
            <person name="Coleine C."/>
            <person name="Stajich J.E."/>
            <person name="Selbmann L."/>
        </authorList>
    </citation>
    <scope>NUCLEOTIDE SEQUENCE</scope>
    <source>
        <strain evidence="1">CCFEE 5737</strain>
    </source>
</reference>
<name>A0ACC3DNC4_9PEZI</name>
<protein>
    <submittedName>
        <fullName evidence="1">Uncharacterized protein</fullName>
    </submittedName>
</protein>
<accession>A0ACC3DNC4</accession>
<sequence length="93" mass="9793">MAGAAKQRARREKQQGTSSSEGNSSSQPSGVMRESIPRSTPQSIGAFDGNRDPQEISYQNPAGINRDPATSAVIIDGRRLEGLGVSGYGVMRG</sequence>
<evidence type="ECO:0000313" key="1">
    <source>
        <dbReference type="EMBL" id="KAK3078139.1"/>
    </source>
</evidence>
<dbReference type="EMBL" id="JAWDJW010002166">
    <property type="protein sequence ID" value="KAK3078139.1"/>
    <property type="molecule type" value="Genomic_DNA"/>
</dbReference>
<feature type="non-terminal residue" evidence="1">
    <location>
        <position position="93"/>
    </location>
</feature>
<gene>
    <name evidence="1" type="ORF">LTS18_008347</name>
</gene>
<keyword evidence="2" id="KW-1185">Reference proteome</keyword>
<organism evidence="1 2">
    <name type="scientific">Coniosporium uncinatum</name>
    <dbReference type="NCBI Taxonomy" id="93489"/>
    <lineage>
        <taxon>Eukaryota</taxon>
        <taxon>Fungi</taxon>
        <taxon>Dikarya</taxon>
        <taxon>Ascomycota</taxon>
        <taxon>Pezizomycotina</taxon>
        <taxon>Dothideomycetes</taxon>
        <taxon>Dothideomycetes incertae sedis</taxon>
        <taxon>Coniosporium</taxon>
    </lineage>
</organism>
<dbReference type="Proteomes" id="UP001186974">
    <property type="component" value="Unassembled WGS sequence"/>
</dbReference>
<evidence type="ECO:0000313" key="2">
    <source>
        <dbReference type="Proteomes" id="UP001186974"/>
    </source>
</evidence>